<dbReference type="InterPro" id="IPR000277">
    <property type="entry name" value="Cys/Met-Metab_PyrdxlP-dep_enz"/>
</dbReference>
<dbReference type="InterPro" id="IPR015422">
    <property type="entry name" value="PyrdxlP-dep_Trfase_small"/>
</dbReference>
<evidence type="ECO:0000313" key="5">
    <source>
        <dbReference type="EMBL" id="KLT43730.1"/>
    </source>
</evidence>
<dbReference type="Gene3D" id="3.90.1150.10">
    <property type="entry name" value="Aspartate Aminotransferase, domain 1"/>
    <property type="match status" value="1"/>
</dbReference>
<name>A0A0J0XRL3_9TREE</name>
<gene>
    <name evidence="5" type="ORF">CC85DRAFT_284239</name>
</gene>
<organism evidence="5 6">
    <name type="scientific">Cutaneotrichosporon oleaginosum</name>
    <dbReference type="NCBI Taxonomy" id="879819"/>
    <lineage>
        <taxon>Eukaryota</taxon>
        <taxon>Fungi</taxon>
        <taxon>Dikarya</taxon>
        <taxon>Basidiomycota</taxon>
        <taxon>Agaricomycotina</taxon>
        <taxon>Tremellomycetes</taxon>
        <taxon>Trichosporonales</taxon>
        <taxon>Trichosporonaceae</taxon>
        <taxon>Cutaneotrichosporon</taxon>
    </lineage>
</organism>
<keyword evidence="6" id="KW-1185">Reference proteome</keyword>
<comment type="cofactor">
    <cofactor evidence="1 4">
        <name>pyridoxal 5'-phosphate</name>
        <dbReference type="ChEBI" id="CHEBI:597326"/>
    </cofactor>
</comment>
<evidence type="ECO:0000256" key="2">
    <source>
        <dbReference type="ARBA" id="ARBA00022898"/>
    </source>
</evidence>
<accession>A0A0J0XRL3</accession>
<dbReference type="PANTHER" id="PTHR11808">
    <property type="entry name" value="TRANS-SULFURATION ENZYME FAMILY MEMBER"/>
    <property type="match status" value="1"/>
</dbReference>
<dbReference type="CDD" id="cd00614">
    <property type="entry name" value="CGS_like"/>
    <property type="match status" value="1"/>
</dbReference>
<protein>
    <submittedName>
        <fullName evidence="5">Cystathionine gamma-synthase</fullName>
    </submittedName>
</protein>
<dbReference type="EMBL" id="KQ087192">
    <property type="protein sequence ID" value="KLT43730.1"/>
    <property type="molecule type" value="Genomic_DNA"/>
</dbReference>
<proteinExistence type="inferred from homology"/>
<dbReference type="Pfam" id="PF01053">
    <property type="entry name" value="Cys_Met_Meta_PP"/>
    <property type="match status" value="1"/>
</dbReference>
<dbReference type="GO" id="GO:0030170">
    <property type="term" value="F:pyridoxal phosphate binding"/>
    <property type="evidence" value="ECO:0007669"/>
    <property type="project" value="InterPro"/>
</dbReference>
<dbReference type="AlphaFoldDB" id="A0A0J0XRL3"/>
<dbReference type="InterPro" id="IPR015424">
    <property type="entry name" value="PyrdxlP-dep_Trfase"/>
</dbReference>
<dbReference type="Proteomes" id="UP000053611">
    <property type="component" value="Unassembled WGS sequence"/>
</dbReference>
<evidence type="ECO:0000256" key="1">
    <source>
        <dbReference type="ARBA" id="ARBA00001933"/>
    </source>
</evidence>
<evidence type="ECO:0000256" key="3">
    <source>
        <dbReference type="PIRSR" id="PIRSR001434-2"/>
    </source>
</evidence>
<comment type="similarity">
    <text evidence="4">Belongs to the trans-sulfuration enzymes family.</text>
</comment>
<evidence type="ECO:0000256" key="4">
    <source>
        <dbReference type="RuleBase" id="RU362118"/>
    </source>
</evidence>
<evidence type="ECO:0000313" key="6">
    <source>
        <dbReference type="Proteomes" id="UP000053611"/>
    </source>
</evidence>
<dbReference type="RefSeq" id="XP_018280221.1">
    <property type="nucleotide sequence ID" value="XM_018422667.1"/>
</dbReference>
<dbReference type="GO" id="GO:0016846">
    <property type="term" value="F:carbon-sulfur lyase activity"/>
    <property type="evidence" value="ECO:0007669"/>
    <property type="project" value="TreeGrafter"/>
</dbReference>
<feature type="modified residue" description="N6-(pyridoxal phosphate)lysine" evidence="3">
    <location>
        <position position="208"/>
    </location>
</feature>
<reference evidence="5 6" key="1">
    <citation type="submission" date="2015-03" db="EMBL/GenBank/DDBJ databases">
        <title>Genomics and transcriptomics of the oil-accumulating basidiomycete yeast T. oleaginosus allow insights into substrate utilization and the diverse evolutionary trajectories of mating systems in fungi.</title>
        <authorList>
            <consortium name="DOE Joint Genome Institute"/>
            <person name="Kourist R."/>
            <person name="Kracht O."/>
            <person name="Bracharz F."/>
            <person name="Lipzen A."/>
            <person name="Nolan M."/>
            <person name="Ohm R."/>
            <person name="Grigoriev I."/>
            <person name="Sun S."/>
            <person name="Heitman J."/>
            <person name="Bruck T."/>
            <person name="Nowrousian M."/>
        </authorList>
    </citation>
    <scope>NUCLEOTIDE SEQUENCE [LARGE SCALE GENOMIC DNA]</scope>
    <source>
        <strain evidence="5 6">IBC0246</strain>
    </source>
</reference>
<dbReference type="InterPro" id="IPR015421">
    <property type="entry name" value="PyrdxlP-dep_Trfase_major"/>
</dbReference>
<dbReference type="STRING" id="879819.A0A0J0XRL3"/>
<dbReference type="PIRSF" id="PIRSF001434">
    <property type="entry name" value="CGS"/>
    <property type="match status" value="1"/>
</dbReference>
<dbReference type="OrthoDB" id="3512640at2759"/>
<keyword evidence="2 3" id="KW-0663">Pyridoxal phosphate</keyword>
<dbReference type="GO" id="GO:0019346">
    <property type="term" value="P:transsulfuration"/>
    <property type="evidence" value="ECO:0007669"/>
    <property type="project" value="InterPro"/>
</dbReference>
<dbReference type="SUPFAM" id="SSF53383">
    <property type="entry name" value="PLP-dependent transferases"/>
    <property type="match status" value="1"/>
</dbReference>
<dbReference type="FunFam" id="3.40.640.10:FF:000046">
    <property type="entry name" value="Cystathionine gamma-lyase"/>
    <property type="match status" value="1"/>
</dbReference>
<dbReference type="Gene3D" id="3.40.640.10">
    <property type="entry name" value="Type I PLP-dependent aspartate aminotransferase-like (Major domain)"/>
    <property type="match status" value="1"/>
</dbReference>
<sequence length="395" mass="41947">MSDWQPDTVAVHGHASVPLEGINPVAPAIYYSSTFRAADAPHFAEMASKTRHAGFYTRYGNPTHEQAAAVLAKLEGTEVAMLTASGMGAISTAVLALVKAGDHCIAQSRHYMATAKLFDEMLPKFGVEVTIVEQSDLGAIEAAIRPNTRLIYVETPANPTLVLTDLAGVVALARPRGILTLADNTFAGPINSRPAELGVDVILHSATKSLGGHSDITAGAICTTRALAEEMWDTSLTLGSTLSPMDAWLLLRGMRTLPLRMARINENALALAAWLEARPEVEVVYYPMLPSHPQHEIAARQMRGGGPVVAFSVRGGYEPTSRFVAGLKLASQAVSLGGVETLAVHTAAMWAGSLNEAQMKVAGIAPNFVRMSVGIEDIEDLKRDFAQALEASGAE</sequence>
<dbReference type="GO" id="GO:0005737">
    <property type="term" value="C:cytoplasm"/>
    <property type="evidence" value="ECO:0007669"/>
    <property type="project" value="TreeGrafter"/>
</dbReference>
<dbReference type="GeneID" id="28983270"/>